<gene>
    <name evidence="1" type="ORF">C1752_04099</name>
</gene>
<accession>A0A2W1JEE2</accession>
<name>A0A2W1JEE2_9CYAN</name>
<dbReference type="Proteomes" id="UP000248857">
    <property type="component" value="Unassembled WGS sequence"/>
</dbReference>
<dbReference type="AlphaFoldDB" id="A0A2W1JEE2"/>
<reference evidence="1 2" key="1">
    <citation type="journal article" date="2018" name="Sci. Rep.">
        <title>A novel species of the marine cyanobacterium Acaryochloris with a unique pigment content and lifestyle.</title>
        <authorList>
            <person name="Partensky F."/>
            <person name="Six C."/>
            <person name="Ratin M."/>
            <person name="Garczarek L."/>
            <person name="Vaulot D."/>
            <person name="Probert I."/>
            <person name="Calteau A."/>
            <person name="Gourvil P."/>
            <person name="Marie D."/>
            <person name="Grebert T."/>
            <person name="Bouchier C."/>
            <person name="Le Panse S."/>
            <person name="Gachenot M."/>
            <person name="Rodriguez F."/>
            <person name="Garrido J.L."/>
        </authorList>
    </citation>
    <scope>NUCLEOTIDE SEQUENCE [LARGE SCALE GENOMIC DNA]</scope>
    <source>
        <strain evidence="1 2">RCC1774</strain>
    </source>
</reference>
<evidence type="ECO:0000313" key="1">
    <source>
        <dbReference type="EMBL" id="PZD72160.1"/>
    </source>
</evidence>
<dbReference type="EMBL" id="PQWO01000012">
    <property type="protein sequence ID" value="PZD72160.1"/>
    <property type="molecule type" value="Genomic_DNA"/>
</dbReference>
<organism evidence="1 2">
    <name type="scientific">Acaryochloris thomasi RCC1774</name>
    <dbReference type="NCBI Taxonomy" id="1764569"/>
    <lineage>
        <taxon>Bacteria</taxon>
        <taxon>Bacillati</taxon>
        <taxon>Cyanobacteriota</taxon>
        <taxon>Cyanophyceae</taxon>
        <taxon>Acaryochloridales</taxon>
        <taxon>Acaryochloridaceae</taxon>
        <taxon>Acaryochloris</taxon>
        <taxon>Acaryochloris thomasi</taxon>
    </lineage>
</organism>
<comment type="caution">
    <text evidence="1">The sequence shown here is derived from an EMBL/GenBank/DDBJ whole genome shotgun (WGS) entry which is preliminary data.</text>
</comment>
<keyword evidence="2" id="KW-1185">Reference proteome</keyword>
<sequence length="73" mass="7989">MLESLLAEALAVTQDNLQMAQTILECAEEAAEDLDPAVKQRLNLVHIGLAMSLQAFDDENLQELISSELLGYS</sequence>
<dbReference type="RefSeq" id="WP_110987498.1">
    <property type="nucleotide sequence ID" value="NZ_CAWNWM010000012.1"/>
</dbReference>
<dbReference type="OrthoDB" id="573722at2"/>
<protein>
    <submittedName>
        <fullName evidence="1">Uncharacterized protein</fullName>
    </submittedName>
</protein>
<evidence type="ECO:0000313" key="2">
    <source>
        <dbReference type="Proteomes" id="UP000248857"/>
    </source>
</evidence>
<proteinExistence type="predicted"/>